<protein>
    <submittedName>
        <fullName evidence="2">Uncharacterized protein</fullName>
    </submittedName>
</protein>
<organism evidence="2 3">
    <name type="scientific">Fusarium floridanum</name>
    <dbReference type="NCBI Taxonomy" id="1325733"/>
    <lineage>
        <taxon>Eukaryota</taxon>
        <taxon>Fungi</taxon>
        <taxon>Dikarya</taxon>
        <taxon>Ascomycota</taxon>
        <taxon>Pezizomycotina</taxon>
        <taxon>Sordariomycetes</taxon>
        <taxon>Hypocreomycetidae</taxon>
        <taxon>Hypocreales</taxon>
        <taxon>Nectriaceae</taxon>
        <taxon>Fusarium</taxon>
        <taxon>Fusarium solani species complex</taxon>
    </lineage>
</organism>
<proteinExistence type="predicted"/>
<feature type="transmembrane region" description="Helical" evidence="1">
    <location>
        <begin position="119"/>
        <end position="140"/>
    </location>
</feature>
<keyword evidence="3" id="KW-1185">Reference proteome</keyword>
<sequence>MVVLLPNMRDERRLLDEEKVDQAPQHGRRVAQPCLGGLAEEIGQAIAGFLLQFVNDAAQQHRLALARIAFDPEQLALWIVTPSPKFVIIEDPAVRVPKQAALCSFDARLVVSRVGLAQVFQALLVPVVLVSLFLLPCLVLDS</sequence>
<keyword evidence="1" id="KW-0812">Transmembrane</keyword>
<keyword evidence="1" id="KW-1133">Transmembrane helix</keyword>
<dbReference type="Proteomes" id="UP000287972">
    <property type="component" value="Unassembled WGS sequence"/>
</dbReference>
<name>A0A428PZ38_9HYPO</name>
<evidence type="ECO:0000313" key="3">
    <source>
        <dbReference type="Proteomes" id="UP000287972"/>
    </source>
</evidence>
<reference evidence="2 3" key="1">
    <citation type="submission" date="2017-06" db="EMBL/GenBank/DDBJ databases">
        <title>Comparative genomic analysis of Ambrosia Fusariam Clade fungi.</title>
        <authorList>
            <person name="Stajich J.E."/>
            <person name="Carrillo J."/>
            <person name="Kijimoto T."/>
            <person name="Eskalen A."/>
            <person name="O'Donnell K."/>
            <person name="Kasson M."/>
        </authorList>
    </citation>
    <scope>NUCLEOTIDE SEQUENCE [LARGE SCALE GENOMIC DNA]</scope>
    <source>
        <strain evidence="2 3">NRRL62606</strain>
    </source>
</reference>
<evidence type="ECO:0000256" key="1">
    <source>
        <dbReference type="SAM" id="Phobius"/>
    </source>
</evidence>
<dbReference type="AlphaFoldDB" id="A0A428PZ38"/>
<evidence type="ECO:0000313" key="2">
    <source>
        <dbReference type="EMBL" id="RSL58324.1"/>
    </source>
</evidence>
<dbReference type="EMBL" id="NKCL01000630">
    <property type="protein sequence ID" value="RSL58324.1"/>
    <property type="molecule type" value="Genomic_DNA"/>
</dbReference>
<comment type="caution">
    <text evidence="2">The sequence shown here is derived from an EMBL/GenBank/DDBJ whole genome shotgun (WGS) entry which is preliminary data.</text>
</comment>
<accession>A0A428PZ38</accession>
<keyword evidence="1" id="KW-0472">Membrane</keyword>
<gene>
    <name evidence="2" type="ORF">CEP51_014088</name>
</gene>